<dbReference type="Gene3D" id="3.40.190.10">
    <property type="entry name" value="Periplasmic binding protein-like II"/>
    <property type="match status" value="2"/>
</dbReference>
<name>A0A6C0UJ62_9EURY</name>
<proteinExistence type="predicted"/>
<gene>
    <name evidence="2" type="ORF">G3I44_06040</name>
</gene>
<dbReference type="Proteomes" id="UP000465846">
    <property type="component" value="Chromosome"/>
</dbReference>
<reference evidence="2 3" key="1">
    <citation type="submission" date="2020-02" db="EMBL/GenBank/DDBJ databases">
        <title>Whole genome sequence of Halogeometricum borinquense strain wsp4.</title>
        <authorList>
            <person name="Verma D.K."/>
            <person name="Gopal K."/>
            <person name="Prasad E.S."/>
        </authorList>
    </citation>
    <scope>NUCLEOTIDE SEQUENCE [LARGE SCALE GENOMIC DNA]</scope>
    <source>
        <strain evidence="3">wsp4</strain>
    </source>
</reference>
<evidence type="ECO:0000313" key="3">
    <source>
        <dbReference type="Proteomes" id="UP000465846"/>
    </source>
</evidence>
<dbReference type="InterPro" id="IPR024370">
    <property type="entry name" value="PBP_domain"/>
</dbReference>
<feature type="domain" description="PBP" evidence="1">
    <location>
        <begin position="46"/>
        <end position="276"/>
    </location>
</feature>
<dbReference type="EMBL" id="CP048739">
    <property type="protein sequence ID" value="QIB73889.1"/>
    <property type="molecule type" value="Genomic_DNA"/>
</dbReference>
<sequence length="318" mass="33920">MRRRGYLRAVGVAGVATAGCVGSTDRAAKRANEGATKQGTQTTNGTSGLDATLTLATATTAYDTGLLDTLHTAFTERFGIQVKTLSQGTGAALRTARDGDADVVIAHARPAEDQFIRDGHGVNRRALMHNDFLIVGPPDDPAAVADTDGPVAAFEAIATSEALFLSRGDDSGTHRREQKLWSRADASPEGRWYQAAGDGMGDTLRQASRRSAYTLVDRGTFRVFAADIDLNALVEGPLGGGPNSLLNEYGVIPTNPARHDVAYELAMLYVGFLTGREGQAVIREFRTDGERVFVPDALSADPKFDQYVPATDETETDE</sequence>
<dbReference type="PANTHER" id="PTHR37945">
    <property type="entry name" value="EXTRACELLULAR TUNGSTATE BINDING PROTEIN"/>
    <property type="match status" value="1"/>
</dbReference>
<dbReference type="PANTHER" id="PTHR37945:SF1">
    <property type="entry name" value="EXTRACELLULAR TUNGSTATE BINDING PROTEIN"/>
    <property type="match status" value="1"/>
</dbReference>
<dbReference type="InterPro" id="IPR052738">
    <property type="entry name" value="ABC-Tungstate_binding"/>
</dbReference>
<accession>A0A6C0UJ62</accession>
<evidence type="ECO:0000313" key="2">
    <source>
        <dbReference type="EMBL" id="QIB73889.1"/>
    </source>
</evidence>
<dbReference type="Pfam" id="PF12849">
    <property type="entry name" value="PBP_like_2"/>
    <property type="match status" value="1"/>
</dbReference>
<protein>
    <submittedName>
        <fullName evidence="2">Solute-binding protein</fullName>
    </submittedName>
</protein>
<dbReference type="GeneID" id="44078943"/>
<evidence type="ECO:0000259" key="1">
    <source>
        <dbReference type="Pfam" id="PF12849"/>
    </source>
</evidence>
<dbReference type="PROSITE" id="PS51257">
    <property type="entry name" value="PROKAR_LIPOPROTEIN"/>
    <property type="match status" value="1"/>
</dbReference>
<organism evidence="2 3">
    <name type="scientific">Halogeometricum borinquense</name>
    <dbReference type="NCBI Taxonomy" id="60847"/>
    <lineage>
        <taxon>Archaea</taxon>
        <taxon>Methanobacteriati</taxon>
        <taxon>Methanobacteriota</taxon>
        <taxon>Stenosarchaea group</taxon>
        <taxon>Halobacteria</taxon>
        <taxon>Halobacteriales</taxon>
        <taxon>Haloferacaceae</taxon>
        <taxon>Halogeometricum</taxon>
    </lineage>
</organism>
<dbReference type="RefSeq" id="WP_163485871.1">
    <property type="nucleotide sequence ID" value="NZ_CP048739.1"/>
</dbReference>
<dbReference type="SUPFAM" id="SSF53850">
    <property type="entry name" value="Periplasmic binding protein-like II"/>
    <property type="match status" value="1"/>
</dbReference>
<dbReference type="AlphaFoldDB" id="A0A6C0UJ62"/>